<keyword evidence="2" id="KW-1185">Reference proteome</keyword>
<comment type="caution">
    <text evidence="1">The sequence shown here is derived from an EMBL/GenBank/DDBJ whole genome shotgun (WGS) entry which is preliminary data.</text>
</comment>
<accession>A0ABD6BLY8</accession>
<organism evidence="1 2">
    <name type="scientific">Halolamina litorea</name>
    <dbReference type="NCBI Taxonomy" id="1515593"/>
    <lineage>
        <taxon>Archaea</taxon>
        <taxon>Methanobacteriati</taxon>
        <taxon>Methanobacteriota</taxon>
        <taxon>Stenosarchaea group</taxon>
        <taxon>Halobacteria</taxon>
        <taxon>Halobacteriales</taxon>
        <taxon>Haloferacaceae</taxon>
    </lineage>
</organism>
<reference evidence="1 2" key="1">
    <citation type="journal article" date="2019" name="Int. J. Syst. Evol. Microbiol.">
        <title>The Global Catalogue of Microorganisms (GCM) 10K type strain sequencing project: providing services to taxonomists for standard genome sequencing and annotation.</title>
        <authorList>
            <consortium name="The Broad Institute Genomics Platform"/>
            <consortium name="The Broad Institute Genome Sequencing Center for Infectious Disease"/>
            <person name="Wu L."/>
            <person name="Ma J."/>
        </authorList>
    </citation>
    <scope>NUCLEOTIDE SEQUENCE [LARGE SCALE GENOMIC DNA]</scope>
    <source>
        <strain evidence="1 2">CGMCC 1.12859</strain>
    </source>
</reference>
<sequence>MHTHERGDVLALQAETEVEHQALVRLCSILSLPGLRFPAPEWRLPSWDGLDHDSDREALLLPDGGGR</sequence>
<proteinExistence type="predicted"/>
<protein>
    <submittedName>
        <fullName evidence="1">Uncharacterized protein</fullName>
    </submittedName>
</protein>
<dbReference type="EMBL" id="JBHUCZ010000001">
    <property type="protein sequence ID" value="MFD1566001.1"/>
    <property type="molecule type" value="Genomic_DNA"/>
</dbReference>
<dbReference type="RefSeq" id="WP_267645242.1">
    <property type="nucleotide sequence ID" value="NZ_JANHGR010000001.1"/>
</dbReference>
<gene>
    <name evidence="1" type="ORF">ACFSAU_00695</name>
</gene>
<dbReference type="Proteomes" id="UP001597139">
    <property type="component" value="Unassembled WGS sequence"/>
</dbReference>
<name>A0ABD6BLY8_9EURY</name>
<evidence type="ECO:0000313" key="2">
    <source>
        <dbReference type="Proteomes" id="UP001597139"/>
    </source>
</evidence>
<dbReference type="AlphaFoldDB" id="A0ABD6BLY8"/>
<evidence type="ECO:0000313" key="1">
    <source>
        <dbReference type="EMBL" id="MFD1566001.1"/>
    </source>
</evidence>